<evidence type="ECO:0000256" key="1">
    <source>
        <dbReference type="SAM" id="MobiDB-lite"/>
    </source>
</evidence>
<dbReference type="OrthoDB" id="3057168at2759"/>
<evidence type="ECO:0000313" key="4">
    <source>
        <dbReference type="Proteomes" id="UP000799439"/>
    </source>
</evidence>
<gene>
    <name evidence="3" type="ORF">K461DRAFT_327229</name>
</gene>
<organism evidence="3 4">
    <name type="scientific">Myriangium duriaei CBS 260.36</name>
    <dbReference type="NCBI Taxonomy" id="1168546"/>
    <lineage>
        <taxon>Eukaryota</taxon>
        <taxon>Fungi</taxon>
        <taxon>Dikarya</taxon>
        <taxon>Ascomycota</taxon>
        <taxon>Pezizomycotina</taxon>
        <taxon>Dothideomycetes</taxon>
        <taxon>Dothideomycetidae</taxon>
        <taxon>Myriangiales</taxon>
        <taxon>Myriangiaceae</taxon>
        <taxon>Myriangium</taxon>
    </lineage>
</organism>
<comment type="caution">
    <text evidence="3">The sequence shown here is derived from an EMBL/GenBank/DDBJ whole genome shotgun (WGS) entry which is preliminary data.</text>
</comment>
<dbReference type="Pfam" id="PF09994">
    <property type="entry name" value="T6SS_Tle1-like_cat"/>
    <property type="match status" value="1"/>
</dbReference>
<sequence length="466" mass="52144">MSTWLDADTGVKHSQPPSNVTRLSRAIHPQTSDGTKQIVYYSRGVGSTGGFADRLYGGLSGEGVAENIRAAYAFLSTNYRRGDEIFLFGFSRGAFTARAIAGLIAQVGVLTRSGQDYLAEIYADVRHRHDEDYKPAQPNKPFRNKPPASDPRYRAELAHRGLTTLGVHVKAVGVWDTVGALGTPRIGWLEKVGLQSSVSKHQLEFYDTKLSPVIENAFQALALDERRASFSPAVWELEPRNTTTRLRQVWFPGVHANIGGGYPDQALANITLAWMASQVAPMLDLDLDHILDEQDATDAYYEKDNQRPRPWSFGKIYNSIKGVWMAGGASTRTPGRYMRVSPKSAAPTDSPLRNTHEYIHASVRARWKLGGPGYDDMRKYEARALKDWRLLVDPPEAGERGPDVVWELDTEQKNVSTRELPEAPLWPLERELLQMAASEEMEDYVLRPPLDGEPMRRKRGKGKLKK</sequence>
<feature type="region of interest" description="Disordered" evidence="1">
    <location>
        <begin position="444"/>
        <end position="466"/>
    </location>
</feature>
<dbReference type="SUPFAM" id="SSF53474">
    <property type="entry name" value="alpha/beta-Hydrolases"/>
    <property type="match status" value="1"/>
</dbReference>
<accession>A0A9P4MLC4</accession>
<name>A0A9P4MLC4_9PEZI</name>
<proteinExistence type="predicted"/>
<protein>
    <recommendedName>
        <fullName evidence="2">T6SS Phospholipase effector Tle1-like catalytic domain-containing protein</fullName>
    </recommendedName>
</protein>
<evidence type="ECO:0000259" key="2">
    <source>
        <dbReference type="Pfam" id="PF09994"/>
    </source>
</evidence>
<feature type="region of interest" description="Disordered" evidence="1">
    <location>
        <begin position="1"/>
        <end position="20"/>
    </location>
</feature>
<keyword evidence="4" id="KW-1185">Reference proteome</keyword>
<feature type="compositionally biased region" description="Basic residues" evidence="1">
    <location>
        <begin position="456"/>
        <end position="466"/>
    </location>
</feature>
<dbReference type="AlphaFoldDB" id="A0A9P4MLC4"/>
<dbReference type="InterPro" id="IPR018712">
    <property type="entry name" value="Tle1-like_cat"/>
</dbReference>
<dbReference type="PANTHER" id="PTHR33840">
    <property type="match status" value="1"/>
</dbReference>
<dbReference type="InterPro" id="IPR029058">
    <property type="entry name" value="AB_hydrolase_fold"/>
</dbReference>
<dbReference type="EMBL" id="ML996084">
    <property type="protein sequence ID" value="KAF2154064.1"/>
    <property type="molecule type" value="Genomic_DNA"/>
</dbReference>
<evidence type="ECO:0000313" key="3">
    <source>
        <dbReference type="EMBL" id="KAF2154064.1"/>
    </source>
</evidence>
<reference evidence="3" key="1">
    <citation type="journal article" date="2020" name="Stud. Mycol.">
        <title>101 Dothideomycetes genomes: a test case for predicting lifestyles and emergence of pathogens.</title>
        <authorList>
            <person name="Haridas S."/>
            <person name="Albert R."/>
            <person name="Binder M."/>
            <person name="Bloem J."/>
            <person name="Labutti K."/>
            <person name="Salamov A."/>
            <person name="Andreopoulos B."/>
            <person name="Baker S."/>
            <person name="Barry K."/>
            <person name="Bills G."/>
            <person name="Bluhm B."/>
            <person name="Cannon C."/>
            <person name="Castanera R."/>
            <person name="Culley D."/>
            <person name="Daum C."/>
            <person name="Ezra D."/>
            <person name="Gonzalez J."/>
            <person name="Henrissat B."/>
            <person name="Kuo A."/>
            <person name="Liang C."/>
            <person name="Lipzen A."/>
            <person name="Lutzoni F."/>
            <person name="Magnuson J."/>
            <person name="Mondo S."/>
            <person name="Nolan M."/>
            <person name="Ohm R."/>
            <person name="Pangilinan J."/>
            <person name="Park H.-J."/>
            <person name="Ramirez L."/>
            <person name="Alfaro M."/>
            <person name="Sun H."/>
            <person name="Tritt A."/>
            <person name="Yoshinaga Y."/>
            <person name="Zwiers L.-H."/>
            <person name="Turgeon B."/>
            <person name="Goodwin S."/>
            <person name="Spatafora J."/>
            <person name="Crous P."/>
            <person name="Grigoriev I."/>
        </authorList>
    </citation>
    <scope>NUCLEOTIDE SEQUENCE</scope>
    <source>
        <strain evidence="3">CBS 260.36</strain>
    </source>
</reference>
<dbReference type="PANTHER" id="PTHR33840:SF1">
    <property type="entry name" value="TLE1 PHOSPHOLIPASE DOMAIN-CONTAINING PROTEIN"/>
    <property type="match status" value="1"/>
</dbReference>
<dbReference type="Proteomes" id="UP000799439">
    <property type="component" value="Unassembled WGS sequence"/>
</dbReference>
<dbReference type="Gene3D" id="3.40.50.1820">
    <property type="entry name" value="alpha/beta hydrolase"/>
    <property type="match status" value="1"/>
</dbReference>
<feature type="domain" description="T6SS Phospholipase effector Tle1-like catalytic" evidence="2">
    <location>
        <begin position="7"/>
        <end position="278"/>
    </location>
</feature>